<evidence type="ECO:0000313" key="2">
    <source>
        <dbReference type="EMBL" id="MCF1750649.1"/>
    </source>
</evidence>
<keyword evidence="1" id="KW-0812">Transmembrane</keyword>
<dbReference type="Proteomes" id="UP001201449">
    <property type="component" value="Unassembled WGS sequence"/>
</dbReference>
<feature type="transmembrane region" description="Helical" evidence="1">
    <location>
        <begin position="53"/>
        <end position="76"/>
    </location>
</feature>
<comment type="caution">
    <text evidence="2">The sequence shown here is derived from an EMBL/GenBank/DDBJ whole genome shotgun (WGS) entry which is preliminary data.</text>
</comment>
<keyword evidence="1" id="KW-0472">Membrane</keyword>
<dbReference type="EMBL" id="JAKEVZ010000003">
    <property type="protein sequence ID" value="MCF1750649.1"/>
    <property type="molecule type" value="Genomic_DNA"/>
</dbReference>
<dbReference type="RefSeq" id="WP_234860729.1">
    <property type="nucleotide sequence ID" value="NZ_JAKEVZ010000003.1"/>
</dbReference>
<protein>
    <recommendedName>
        <fullName evidence="4">SdpI/YhfL protein family protein</fullName>
    </recommendedName>
</protein>
<evidence type="ECO:0000256" key="1">
    <source>
        <dbReference type="SAM" id="Phobius"/>
    </source>
</evidence>
<reference evidence="2 3" key="1">
    <citation type="submission" date="2022-01" db="EMBL/GenBank/DDBJ databases">
        <title>Mariniradius saccharolyticus sp. nov., isolated from sediment of a river.</title>
        <authorList>
            <person name="Liu H."/>
        </authorList>
    </citation>
    <scope>NUCLEOTIDE SEQUENCE [LARGE SCALE GENOMIC DNA]</scope>
    <source>
        <strain evidence="2 3">RY-2</strain>
    </source>
</reference>
<feature type="transmembrane region" description="Helical" evidence="1">
    <location>
        <begin position="83"/>
        <end position="104"/>
    </location>
</feature>
<organism evidence="2 3">
    <name type="scientific">Mariniradius sediminis</name>
    <dbReference type="NCBI Taxonomy" id="2909237"/>
    <lineage>
        <taxon>Bacteria</taxon>
        <taxon>Pseudomonadati</taxon>
        <taxon>Bacteroidota</taxon>
        <taxon>Cytophagia</taxon>
        <taxon>Cytophagales</taxon>
        <taxon>Cyclobacteriaceae</taxon>
        <taxon>Mariniradius</taxon>
    </lineage>
</organism>
<accession>A0ABS9BTG2</accession>
<evidence type="ECO:0008006" key="4">
    <source>
        <dbReference type="Google" id="ProtNLM"/>
    </source>
</evidence>
<sequence length="105" mass="12016">MNKFFIAFAAIASSGILAYSYLREWIAIKWLGEVPELIPEHPLSPYFHGSIGLYQRVLVIFGIYFFLVFLGSVYFTWRKKWGFVMLLFVASMLGILGIMINGAIK</sequence>
<evidence type="ECO:0000313" key="3">
    <source>
        <dbReference type="Proteomes" id="UP001201449"/>
    </source>
</evidence>
<name>A0ABS9BTG2_9BACT</name>
<keyword evidence="1" id="KW-1133">Transmembrane helix</keyword>
<keyword evidence="3" id="KW-1185">Reference proteome</keyword>
<proteinExistence type="predicted"/>
<gene>
    <name evidence="2" type="ORF">L0U89_06160</name>
</gene>